<evidence type="ECO:0000256" key="1">
    <source>
        <dbReference type="ARBA" id="ARBA00022649"/>
    </source>
</evidence>
<keyword evidence="1" id="KW-1277">Toxin-antitoxin system</keyword>
<proteinExistence type="predicted"/>
<protein>
    <submittedName>
        <fullName evidence="4">DUF86 domain-containing protein</fullName>
    </submittedName>
</protein>
<sequence length="125" mass="14213">MSAPTIARLTDIVRLCHRAEAIAARGREWYDSDPDLEVPKLAADSVVLKLGEAVRRLPEGFLDERQGDPTWRRAIGMRHRIAHEHDAVDDDIVWLVISRHARELRATIERLLDAQDGTPRPHDPT</sequence>
<name>A0ABS9Q528_9MICO</name>
<dbReference type="EMBL" id="JAKRCV010000052">
    <property type="protein sequence ID" value="MCG7322979.1"/>
    <property type="molecule type" value="Genomic_DNA"/>
</dbReference>
<evidence type="ECO:0000313" key="5">
    <source>
        <dbReference type="Proteomes" id="UP001521931"/>
    </source>
</evidence>
<reference evidence="4 5" key="1">
    <citation type="submission" date="2022-02" db="EMBL/GenBank/DDBJ databases">
        <title>Uncovering new skin microbiome diversity through culturing and metagenomics.</title>
        <authorList>
            <person name="Conlan S."/>
            <person name="Deming C."/>
            <person name="Nisc Comparative Sequencing Program N."/>
            <person name="Segre J.A."/>
        </authorList>
    </citation>
    <scope>NUCLEOTIDE SEQUENCE [LARGE SCALE GENOMIC DNA]</scope>
    <source>
        <strain evidence="4 5">ACRQZ</strain>
    </source>
</reference>
<dbReference type="Proteomes" id="UP001521931">
    <property type="component" value="Unassembled WGS sequence"/>
</dbReference>
<gene>
    <name evidence="4" type="ORF">MHL29_13930</name>
</gene>
<dbReference type="RefSeq" id="WP_239265437.1">
    <property type="nucleotide sequence ID" value="NZ_JAKRCV010000052.1"/>
</dbReference>
<organism evidence="4 5">
    <name type="scientific">Arsenicicoccus bolidensis</name>
    <dbReference type="NCBI Taxonomy" id="229480"/>
    <lineage>
        <taxon>Bacteria</taxon>
        <taxon>Bacillati</taxon>
        <taxon>Actinomycetota</taxon>
        <taxon>Actinomycetes</taxon>
        <taxon>Micrococcales</taxon>
        <taxon>Intrasporangiaceae</taxon>
        <taxon>Arsenicicoccus</taxon>
    </lineage>
</organism>
<keyword evidence="5" id="KW-1185">Reference proteome</keyword>
<keyword evidence="2" id="KW-0540">Nuclease</keyword>
<dbReference type="InterPro" id="IPR008201">
    <property type="entry name" value="HepT-like"/>
</dbReference>
<comment type="caution">
    <text evidence="4">The sequence shown here is derived from an EMBL/GenBank/DDBJ whole genome shotgun (WGS) entry which is preliminary data.</text>
</comment>
<keyword evidence="3" id="KW-0378">Hydrolase</keyword>
<evidence type="ECO:0000313" key="4">
    <source>
        <dbReference type="EMBL" id="MCG7322979.1"/>
    </source>
</evidence>
<evidence type="ECO:0000256" key="2">
    <source>
        <dbReference type="ARBA" id="ARBA00022722"/>
    </source>
</evidence>
<dbReference type="Pfam" id="PF01934">
    <property type="entry name" value="HepT-like"/>
    <property type="match status" value="1"/>
</dbReference>
<evidence type="ECO:0000256" key="3">
    <source>
        <dbReference type="ARBA" id="ARBA00022801"/>
    </source>
</evidence>
<accession>A0ABS9Q528</accession>